<gene>
    <name evidence="1" type="ORF">N7537_006857</name>
</gene>
<evidence type="ECO:0000313" key="2">
    <source>
        <dbReference type="Proteomes" id="UP001213799"/>
    </source>
</evidence>
<dbReference type="Proteomes" id="UP001213799">
    <property type="component" value="Unassembled WGS sequence"/>
</dbReference>
<accession>A0AAD6E8T4</accession>
<protein>
    <submittedName>
        <fullName evidence="1">Uncharacterized protein</fullName>
    </submittedName>
</protein>
<keyword evidence="2" id="KW-1185">Reference proteome</keyword>
<dbReference type="AlphaFoldDB" id="A0AAD6E8T4"/>
<reference evidence="1" key="1">
    <citation type="journal article" date="2023" name="IMA Fungus">
        <title>Comparative genomic study of the Penicillium genus elucidates a diverse pangenome and 15 lateral gene transfer events.</title>
        <authorList>
            <person name="Petersen C."/>
            <person name="Sorensen T."/>
            <person name="Nielsen M.R."/>
            <person name="Sondergaard T.E."/>
            <person name="Sorensen J.L."/>
            <person name="Fitzpatrick D.A."/>
            <person name="Frisvad J.C."/>
            <person name="Nielsen K.L."/>
        </authorList>
    </citation>
    <scope>NUCLEOTIDE SEQUENCE</scope>
    <source>
        <strain evidence="1">IBT 12815</strain>
    </source>
</reference>
<proteinExistence type="predicted"/>
<comment type="caution">
    <text evidence="1">The sequence shown here is derived from an EMBL/GenBank/DDBJ whole genome shotgun (WGS) entry which is preliminary data.</text>
</comment>
<dbReference type="EMBL" id="JAQJAE010000003">
    <property type="protein sequence ID" value="KAJ5603901.1"/>
    <property type="molecule type" value="Genomic_DNA"/>
</dbReference>
<dbReference type="RefSeq" id="XP_056753699.1">
    <property type="nucleotide sequence ID" value="XM_056897914.1"/>
</dbReference>
<evidence type="ECO:0000313" key="1">
    <source>
        <dbReference type="EMBL" id="KAJ5603901.1"/>
    </source>
</evidence>
<organism evidence="1 2">
    <name type="scientific">Penicillium hordei</name>
    <dbReference type="NCBI Taxonomy" id="40994"/>
    <lineage>
        <taxon>Eukaryota</taxon>
        <taxon>Fungi</taxon>
        <taxon>Dikarya</taxon>
        <taxon>Ascomycota</taxon>
        <taxon>Pezizomycotina</taxon>
        <taxon>Eurotiomycetes</taxon>
        <taxon>Eurotiomycetidae</taxon>
        <taxon>Eurotiales</taxon>
        <taxon>Aspergillaceae</taxon>
        <taxon>Penicillium</taxon>
    </lineage>
</organism>
<reference evidence="1" key="2">
    <citation type="submission" date="2023-01" db="EMBL/GenBank/DDBJ databases">
        <authorList>
            <person name="Petersen C."/>
        </authorList>
    </citation>
    <scope>NUCLEOTIDE SEQUENCE</scope>
    <source>
        <strain evidence="1">IBT 12815</strain>
    </source>
</reference>
<sequence>MSRHQERNFQSLFESLVHSLMMIILMKRGVSIPIGLRLHSVAPTFIEGVIACVDVLVKCDGDNTLFGV</sequence>
<name>A0AAD6E8T4_9EURO</name>
<dbReference type="GeneID" id="81588156"/>